<dbReference type="Pfam" id="PF01478">
    <property type="entry name" value="Peptidase_A24"/>
    <property type="match status" value="1"/>
</dbReference>
<keyword evidence="5" id="KW-0614">Plasmid</keyword>
<dbReference type="AlphaFoldDB" id="A0A7Z2GS84"/>
<name>A0A7Z2GS84_9BURK</name>
<gene>
    <name evidence="5" type="ORF">FAZ98_34810</name>
</gene>
<dbReference type="RefSeq" id="WP_158958898.1">
    <property type="nucleotide sequence ID" value="NZ_CP046917.1"/>
</dbReference>
<dbReference type="KEGG" id="pacs:FAZ98_34810"/>
<dbReference type="PANTHER" id="PTHR30487">
    <property type="entry name" value="TYPE 4 PREPILIN-LIKE PROTEINS LEADER PEPTIDE-PROCESSING ENZYME"/>
    <property type="match status" value="1"/>
</dbReference>
<dbReference type="InterPro" id="IPR014032">
    <property type="entry name" value="Peptidase_A24A_bac"/>
</dbReference>
<keyword evidence="6" id="KW-1185">Reference proteome</keyword>
<evidence type="ECO:0000313" key="5">
    <source>
        <dbReference type="EMBL" id="QGZ67006.1"/>
    </source>
</evidence>
<dbReference type="PRINTS" id="PR00864">
    <property type="entry name" value="PREPILNPTASE"/>
</dbReference>
<geneLocation type="plasmid" evidence="5 6">
    <name>p1</name>
</geneLocation>
<dbReference type="PANTHER" id="PTHR30487:SF0">
    <property type="entry name" value="PREPILIN LEADER PEPTIDASE_N-METHYLTRANSFERASE-RELATED"/>
    <property type="match status" value="1"/>
</dbReference>
<feature type="transmembrane region" description="Helical" evidence="3">
    <location>
        <begin position="99"/>
        <end position="118"/>
    </location>
</feature>
<dbReference type="GO" id="GO:0005886">
    <property type="term" value="C:plasma membrane"/>
    <property type="evidence" value="ECO:0007669"/>
    <property type="project" value="TreeGrafter"/>
</dbReference>
<reference evidence="5 6" key="1">
    <citation type="submission" date="2019-12" db="EMBL/GenBank/DDBJ databases">
        <title>Paraburkholderia acidiphila 7Q-K02 sp. nov and Paraburkholderia acidisoli DHF22 sp. nov., two strains isolated from forest soil.</title>
        <authorList>
            <person name="Gao Z."/>
            <person name="Qiu L."/>
        </authorList>
    </citation>
    <scope>NUCLEOTIDE SEQUENCE [LARGE SCALE GENOMIC DNA]</scope>
    <source>
        <strain evidence="5 6">DHF22</strain>
        <plasmid evidence="5 6">p1</plasmid>
    </source>
</reference>
<evidence type="ECO:0000256" key="1">
    <source>
        <dbReference type="ARBA" id="ARBA00005801"/>
    </source>
</evidence>
<sequence>MYSIFSAQSHFSREVTAGVLALLDLPHLGAIASALAAGAAVGGCLPPMCEALAAAALRSIGDETHSSSPDRRITLVTIVLCALVCGLCAGVFGVGQKGFAAFALSCALLVGAVIDVRYRLLPDIVTAPLLWIGLLANTRGLFVPLPDAVLGAIAGYLGMRAISCLASIATQSLGIGHGDFKLLAALGAWLGWTALPAVLAIAALSSIVWSLSSARGNRLPLRESMAFGPFLALGGLVGVCLSAPGVYVLLR</sequence>
<feature type="transmembrane region" description="Helical" evidence="3">
    <location>
        <begin position="229"/>
        <end position="250"/>
    </location>
</feature>
<proteinExistence type="inferred from homology"/>
<feature type="transmembrane region" description="Helical" evidence="3">
    <location>
        <begin position="73"/>
        <end position="93"/>
    </location>
</feature>
<dbReference type="Proteomes" id="UP000433577">
    <property type="component" value="Plasmid p1"/>
</dbReference>
<dbReference type="InterPro" id="IPR000045">
    <property type="entry name" value="Prepilin_IV_endopep_pep"/>
</dbReference>
<dbReference type="GO" id="GO:0004190">
    <property type="term" value="F:aspartic-type endopeptidase activity"/>
    <property type="evidence" value="ECO:0007669"/>
    <property type="project" value="InterPro"/>
</dbReference>
<feature type="transmembrane region" description="Helical" evidence="3">
    <location>
        <begin position="182"/>
        <end position="209"/>
    </location>
</feature>
<feature type="transmembrane region" description="Helical" evidence="3">
    <location>
        <begin position="148"/>
        <end position="170"/>
    </location>
</feature>
<evidence type="ECO:0000259" key="4">
    <source>
        <dbReference type="Pfam" id="PF01478"/>
    </source>
</evidence>
<dbReference type="InterPro" id="IPR050882">
    <property type="entry name" value="Prepilin_peptidase/N-MTase"/>
</dbReference>
<comment type="similarity">
    <text evidence="1 2">Belongs to the peptidase A24 family.</text>
</comment>
<organism evidence="5 6">
    <name type="scientific">Paraburkholderia acidisoli</name>
    <dbReference type="NCBI Taxonomy" id="2571748"/>
    <lineage>
        <taxon>Bacteria</taxon>
        <taxon>Pseudomonadati</taxon>
        <taxon>Pseudomonadota</taxon>
        <taxon>Betaproteobacteria</taxon>
        <taxon>Burkholderiales</taxon>
        <taxon>Burkholderiaceae</taxon>
        <taxon>Paraburkholderia</taxon>
    </lineage>
</organism>
<dbReference type="EMBL" id="CP046917">
    <property type="protein sequence ID" value="QGZ67006.1"/>
    <property type="molecule type" value="Genomic_DNA"/>
</dbReference>
<feature type="domain" description="Prepilin type IV endopeptidase peptidase" evidence="4">
    <location>
        <begin position="103"/>
        <end position="210"/>
    </location>
</feature>
<evidence type="ECO:0000256" key="2">
    <source>
        <dbReference type="RuleBase" id="RU003793"/>
    </source>
</evidence>
<dbReference type="GO" id="GO:0006465">
    <property type="term" value="P:signal peptide processing"/>
    <property type="evidence" value="ECO:0007669"/>
    <property type="project" value="TreeGrafter"/>
</dbReference>
<keyword evidence="3" id="KW-0472">Membrane</keyword>
<evidence type="ECO:0000313" key="6">
    <source>
        <dbReference type="Proteomes" id="UP000433577"/>
    </source>
</evidence>
<evidence type="ECO:0000256" key="3">
    <source>
        <dbReference type="SAM" id="Phobius"/>
    </source>
</evidence>
<keyword evidence="3" id="KW-0812">Transmembrane</keyword>
<protein>
    <recommendedName>
        <fullName evidence="4">Prepilin type IV endopeptidase peptidase domain-containing protein</fullName>
    </recommendedName>
</protein>
<accession>A0A7Z2GS84</accession>
<dbReference type="Gene3D" id="1.20.120.1220">
    <property type="match status" value="1"/>
</dbReference>
<keyword evidence="3" id="KW-1133">Transmembrane helix</keyword>
<dbReference type="OrthoDB" id="9789291at2"/>